<evidence type="ECO:0000256" key="1">
    <source>
        <dbReference type="SAM" id="MobiDB-lite"/>
    </source>
</evidence>
<organism evidence="3 4">
    <name type="scientific">Azospirillum picis</name>
    <dbReference type="NCBI Taxonomy" id="488438"/>
    <lineage>
        <taxon>Bacteria</taxon>
        <taxon>Pseudomonadati</taxon>
        <taxon>Pseudomonadota</taxon>
        <taxon>Alphaproteobacteria</taxon>
        <taxon>Rhodospirillales</taxon>
        <taxon>Azospirillaceae</taxon>
        <taxon>Azospirillum</taxon>
    </lineage>
</organism>
<comment type="caution">
    <text evidence="3">The sequence shown here is derived from an EMBL/GenBank/DDBJ whole genome shotgun (WGS) entry which is preliminary data.</text>
</comment>
<dbReference type="SUPFAM" id="SSF56747">
    <property type="entry name" value="Prim-pol domain"/>
    <property type="match status" value="1"/>
</dbReference>
<evidence type="ECO:0000313" key="4">
    <source>
        <dbReference type="Proteomes" id="UP001244552"/>
    </source>
</evidence>
<feature type="region of interest" description="Disordered" evidence="1">
    <location>
        <begin position="319"/>
        <end position="350"/>
    </location>
</feature>
<accession>A0ABU0MEX7</accession>
<feature type="domain" description="DNA primase/polymerase bifunctional N-terminal" evidence="2">
    <location>
        <begin position="13"/>
        <end position="186"/>
    </location>
</feature>
<dbReference type="Proteomes" id="UP001244552">
    <property type="component" value="Unassembled WGS sequence"/>
</dbReference>
<dbReference type="SMART" id="SM00943">
    <property type="entry name" value="Prim-Pol"/>
    <property type="match status" value="1"/>
</dbReference>
<name>A0ABU0MEX7_9PROT</name>
<dbReference type="RefSeq" id="WP_209978727.1">
    <property type="nucleotide sequence ID" value="NZ_JAGINO010000002.1"/>
</dbReference>
<dbReference type="EMBL" id="JAUSVU010000002">
    <property type="protein sequence ID" value="MDQ0531809.1"/>
    <property type="molecule type" value="Genomic_DNA"/>
</dbReference>
<keyword evidence="4" id="KW-1185">Reference proteome</keyword>
<dbReference type="InterPro" id="IPR015330">
    <property type="entry name" value="DNA_primase/pol_bifunc_N"/>
</dbReference>
<evidence type="ECO:0000313" key="3">
    <source>
        <dbReference type="EMBL" id="MDQ0531809.1"/>
    </source>
</evidence>
<dbReference type="CDD" id="cd04859">
    <property type="entry name" value="Prim_Pol"/>
    <property type="match status" value="1"/>
</dbReference>
<gene>
    <name evidence="3" type="ORF">QO018_000645</name>
</gene>
<dbReference type="Pfam" id="PF09250">
    <property type="entry name" value="Prim-Pol"/>
    <property type="match status" value="1"/>
</dbReference>
<protein>
    <recommendedName>
        <fullName evidence="2">DNA primase/polymerase bifunctional N-terminal domain-containing protein</fullName>
    </recommendedName>
</protein>
<proteinExistence type="predicted"/>
<evidence type="ECO:0000259" key="2">
    <source>
        <dbReference type="SMART" id="SM00943"/>
    </source>
</evidence>
<reference evidence="3 4" key="1">
    <citation type="submission" date="2023-07" db="EMBL/GenBank/DDBJ databases">
        <title>Genomic Encyclopedia of Type Strains, Phase IV (KMG-IV): sequencing the most valuable type-strain genomes for metagenomic binning, comparative biology and taxonomic classification.</title>
        <authorList>
            <person name="Goeker M."/>
        </authorList>
    </citation>
    <scope>NUCLEOTIDE SEQUENCE [LARGE SCALE GENOMIC DNA]</scope>
    <source>
        <strain evidence="3 4">DSM 19922</strain>
    </source>
</reference>
<sequence>MTEVAGPELFEAAAAYAARGWAVFPCVAGDKLPYKEKDFFEHGVLDAKTSPYWVKQYWTRWPRANVGLAAGEQSGWWVMDADIKEAVGDKPAENGFETLQILEELFGEPLPETLGQNTPSGGRHWLFRWPGRPVKNSARSRLGPGLDTRSTGGYILAAPSIHPNGGRYDWIGSPDVTPIAPAPEWMIRLLMGEPEDLDWLRLRLDGRELPAFLAKRIGQPVPKAVRTPSTKTERISAYARAALDDEVKRVRQTGPGNQNNALNEAAFKLGGLVATNALPEDLVAQHLMAAALGWSHDPRKGPWKPDHLEKIIAGGIEAGRQHPREVPEPPAQQQRRYQPQRRRRSDAPSAATLGVQMAAGRAVWNARAASLVDTPAAAFLAANGVDPSTAGPWFGFGEVDYLHAPDGAEPVCIGRWPALLAGMARWPDRDGKPEVRAVLATFLSPDGRMATIADPSTGEVLPSRRLIGAWQGAAVRLGKLSGERLHVATGAVIGLQTRAAYPGVPVWVGGPVSALLHLALPETVRDVIVIGADAASDELRARVAMSLGGDRRVTVRFTRRARNGGGHG</sequence>